<evidence type="ECO:0000256" key="1">
    <source>
        <dbReference type="SAM" id="Phobius"/>
    </source>
</evidence>
<evidence type="ECO:0000313" key="2">
    <source>
        <dbReference type="EMBL" id="VAW73865.1"/>
    </source>
</evidence>
<name>A0A3B0XZP0_9ZZZZ</name>
<accession>A0A3B0XZP0</accession>
<reference evidence="2" key="1">
    <citation type="submission" date="2018-06" db="EMBL/GenBank/DDBJ databases">
        <authorList>
            <person name="Zhirakovskaya E."/>
        </authorList>
    </citation>
    <scope>NUCLEOTIDE SEQUENCE</scope>
</reference>
<dbReference type="EMBL" id="UOFL01000049">
    <property type="protein sequence ID" value="VAW73865.1"/>
    <property type="molecule type" value="Genomic_DNA"/>
</dbReference>
<organism evidence="2">
    <name type="scientific">hydrothermal vent metagenome</name>
    <dbReference type="NCBI Taxonomy" id="652676"/>
    <lineage>
        <taxon>unclassified sequences</taxon>
        <taxon>metagenomes</taxon>
        <taxon>ecological metagenomes</taxon>
    </lineage>
</organism>
<keyword evidence="1" id="KW-1133">Transmembrane helix</keyword>
<feature type="transmembrane region" description="Helical" evidence="1">
    <location>
        <begin position="94"/>
        <end position="112"/>
    </location>
</feature>
<protein>
    <recommendedName>
        <fullName evidence="3">DUF5671 domain-containing protein</fullName>
    </recommendedName>
</protein>
<feature type="transmembrane region" description="Helical" evidence="1">
    <location>
        <begin position="12"/>
        <end position="38"/>
    </location>
</feature>
<evidence type="ECO:0008006" key="3">
    <source>
        <dbReference type="Google" id="ProtNLM"/>
    </source>
</evidence>
<gene>
    <name evidence="2" type="ORF">MNBD_GAMMA12-3722</name>
</gene>
<feature type="transmembrane region" description="Helical" evidence="1">
    <location>
        <begin position="133"/>
        <end position="155"/>
    </location>
</feature>
<keyword evidence="1" id="KW-0812">Transmembrane</keyword>
<sequence>MPTLGLQMMSSLVPTFLIVPMLLIIPGLLICLILYLLVRWQDSKNTSPDPQIGYKFGLNIFKFLAFYLMLISIITIFFIALNSSVGDGRFSEKSLHYFFAMMAPGYIIYYHAKYNLSKTNQESHPQVNRLFSSLNWFLTGLITIYILVSFSSLLFAPHFIAIKWAANLSQLFVILPAFIVFNKQTKEYNSLSSPKHSKEPANKLDQ</sequence>
<keyword evidence="1" id="KW-0472">Membrane</keyword>
<dbReference type="AlphaFoldDB" id="A0A3B0XZP0"/>
<proteinExistence type="predicted"/>
<feature type="transmembrane region" description="Helical" evidence="1">
    <location>
        <begin position="59"/>
        <end position="82"/>
    </location>
</feature>
<feature type="transmembrane region" description="Helical" evidence="1">
    <location>
        <begin position="161"/>
        <end position="181"/>
    </location>
</feature>